<reference evidence="1" key="1">
    <citation type="submission" date="2020-02" db="EMBL/GenBank/DDBJ databases">
        <authorList>
            <person name="Shen X.-R."/>
            <person name="Zhang Y.-X."/>
        </authorList>
    </citation>
    <scope>NUCLEOTIDE SEQUENCE</scope>
    <source>
        <strain evidence="1">SYP-B3998</strain>
    </source>
</reference>
<dbReference type="EMBL" id="JAAIKC010000001">
    <property type="protein sequence ID" value="NEW05352.1"/>
    <property type="molecule type" value="Genomic_DNA"/>
</dbReference>
<evidence type="ECO:0000313" key="1">
    <source>
        <dbReference type="EMBL" id="NEW05352.1"/>
    </source>
</evidence>
<sequence>MAVLIREWLFVFGKSQSGLTKPAIRALARAGYLRREQLSKLTEDEVLLLHANPENNLVTRVNGINCIVRFG</sequence>
<organism evidence="1">
    <name type="scientific">Paenibacillus sp. SYP-B3998</name>
    <dbReference type="NCBI Taxonomy" id="2678564"/>
    <lineage>
        <taxon>Bacteria</taxon>
        <taxon>Bacillati</taxon>
        <taxon>Bacillota</taxon>
        <taxon>Bacilli</taxon>
        <taxon>Bacillales</taxon>
        <taxon>Paenibacillaceae</taxon>
        <taxon>Paenibacillus</taxon>
    </lineage>
</organism>
<proteinExistence type="predicted"/>
<protein>
    <submittedName>
        <fullName evidence="1">Uncharacterized protein</fullName>
    </submittedName>
</protein>
<comment type="caution">
    <text evidence="1">The sequence shown here is derived from an EMBL/GenBank/DDBJ whole genome shotgun (WGS) entry which is preliminary data.</text>
</comment>
<gene>
    <name evidence="1" type="ORF">GK047_04890</name>
</gene>
<name>A0A6G3ZT86_9BACL</name>
<dbReference type="RefSeq" id="WP_163941953.1">
    <property type="nucleotide sequence ID" value="NZ_JAAIKC010000001.1"/>
</dbReference>
<accession>A0A6G3ZT86</accession>
<dbReference type="AlphaFoldDB" id="A0A6G3ZT86"/>